<keyword evidence="1" id="KW-0472">Membrane</keyword>
<dbReference type="Proteomes" id="UP000320390">
    <property type="component" value="Chromosome"/>
</dbReference>
<keyword evidence="1" id="KW-1133">Transmembrane helix</keyword>
<dbReference type="OrthoDB" id="9845743at2"/>
<feature type="transmembrane region" description="Helical" evidence="1">
    <location>
        <begin position="143"/>
        <end position="160"/>
    </location>
</feature>
<sequence length="179" mass="19884">MAEQLKTYTTRVSGFLRPRHTVLDENGKDLGVLEVQRSRLGLIVGATWKPEKGEVLEIKRDPGLLRAQFACWTEGREWLGSSIRPGVARRTIEMWTGGKPLRLVPRLEFGRGWRIVGAKSGVVAQIEHALLGRSAKIATFRKIDFELLIFAYFIGGLALWESALPTSVESVDRGTPATA</sequence>
<accession>A0A518EQQ3</accession>
<dbReference type="EMBL" id="CP036434">
    <property type="protein sequence ID" value="QDV06420.1"/>
    <property type="molecule type" value="Genomic_DNA"/>
</dbReference>
<evidence type="ECO:0000256" key="1">
    <source>
        <dbReference type="SAM" id="Phobius"/>
    </source>
</evidence>
<evidence type="ECO:0000313" key="3">
    <source>
        <dbReference type="Proteomes" id="UP000320390"/>
    </source>
</evidence>
<evidence type="ECO:0000313" key="2">
    <source>
        <dbReference type="EMBL" id="QDV06420.1"/>
    </source>
</evidence>
<proteinExistence type="predicted"/>
<evidence type="ECO:0008006" key="4">
    <source>
        <dbReference type="Google" id="ProtNLM"/>
    </source>
</evidence>
<name>A0A518EQQ3_9BACT</name>
<keyword evidence="3" id="KW-1185">Reference proteome</keyword>
<keyword evidence="1" id="KW-0812">Transmembrane</keyword>
<organism evidence="2 3">
    <name type="scientific">Saltatorellus ferox</name>
    <dbReference type="NCBI Taxonomy" id="2528018"/>
    <lineage>
        <taxon>Bacteria</taxon>
        <taxon>Pseudomonadati</taxon>
        <taxon>Planctomycetota</taxon>
        <taxon>Planctomycetia</taxon>
        <taxon>Planctomycetia incertae sedis</taxon>
        <taxon>Saltatorellus</taxon>
    </lineage>
</organism>
<dbReference type="RefSeq" id="WP_145196585.1">
    <property type="nucleotide sequence ID" value="NZ_CP036434.1"/>
</dbReference>
<dbReference type="AlphaFoldDB" id="A0A518EQQ3"/>
<reference evidence="2 3" key="1">
    <citation type="submission" date="2019-02" db="EMBL/GenBank/DDBJ databases">
        <title>Deep-cultivation of Planctomycetes and their phenomic and genomic characterization uncovers novel biology.</title>
        <authorList>
            <person name="Wiegand S."/>
            <person name="Jogler M."/>
            <person name="Boedeker C."/>
            <person name="Pinto D."/>
            <person name="Vollmers J."/>
            <person name="Rivas-Marin E."/>
            <person name="Kohn T."/>
            <person name="Peeters S.H."/>
            <person name="Heuer A."/>
            <person name="Rast P."/>
            <person name="Oberbeckmann S."/>
            <person name="Bunk B."/>
            <person name="Jeske O."/>
            <person name="Meyerdierks A."/>
            <person name="Storesund J.E."/>
            <person name="Kallscheuer N."/>
            <person name="Luecker S."/>
            <person name="Lage O.M."/>
            <person name="Pohl T."/>
            <person name="Merkel B.J."/>
            <person name="Hornburger P."/>
            <person name="Mueller R.-W."/>
            <person name="Bruemmer F."/>
            <person name="Labrenz M."/>
            <person name="Spormann A.M."/>
            <person name="Op den Camp H."/>
            <person name="Overmann J."/>
            <person name="Amann R."/>
            <person name="Jetten M.S.M."/>
            <person name="Mascher T."/>
            <person name="Medema M.H."/>
            <person name="Devos D.P."/>
            <person name="Kaster A.-K."/>
            <person name="Ovreas L."/>
            <person name="Rohde M."/>
            <person name="Galperin M.Y."/>
            <person name="Jogler C."/>
        </authorList>
    </citation>
    <scope>NUCLEOTIDE SEQUENCE [LARGE SCALE GENOMIC DNA]</scope>
    <source>
        <strain evidence="2 3">Poly30</strain>
    </source>
</reference>
<gene>
    <name evidence="2" type="ORF">Poly30_19290</name>
</gene>
<protein>
    <recommendedName>
        <fullName evidence="4">Scramblase</fullName>
    </recommendedName>
</protein>